<reference evidence="4" key="1">
    <citation type="journal article" date="2022" name="Int. J. Mol. Sci.">
        <title>Draft Genome of Tanacetum Coccineum: Genomic Comparison of Closely Related Tanacetum-Family Plants.</title>
        <authorList>
            <person name="Yamashiro T."/>
            <person name="Shiraishi A."/>
            <person name="Nakayama K."/>
            <person name="Satake H."/>
        </authorList>
    </citation>
    <scope>NUCLEOTIDE SEQUENCE</scope>
</reference>
<feature type="region of interest" description="Disordered" evidence="2">
    <location>
        <begin position="451"/>
        <end position="536"/>
    </location>
</feature>
<protein>
    <submittedName>
        <fullName evidence="4">Ribonuclease H-like domain-containing protein</fullName>
    </submittedName>
</protein>
<feature type="compositionally biased region" description="Low complexity" evidence="2">
    <location>
        <begin position="505"/>
        <end position="521"/>
    </location>
</feature>
<feature type="compositionally biased region" description="Basic and acidic residues" evidence="2">
    <location>
        <begin position="621"/>
        <end position="632"/>
    </location>
</feature>
<accession>A0ABQ5FCS2</accession>
<feature type="compositionally biased region" description="Basic and acidic residues" evidence="2">
    <location>
        <begin position="855"/>
        <end position="865"/>
    </location>
</feature>
<evidence type="ECO:0000256" key="2">
    <source>
        <dbReference type="SAM" id="MobiDB-lite"/>
    </source>
</evidence>
<comment type="caution">
    <text evidence="4">The sequence shown here is derived from an EMBL/GenBank/DDBJ whole genome shotgun (WGS) entry which is preliminary data.</text>
</comment>
<gene>
    <name evidence="4" type="ORF">Tco_1004749</name>
</gene>
<feature type="region of interest" description="Disordered" evidence="2">
    <location>
        <begin position="598"/>
        <end position="632"/>
    </location>
</feature>
<feature type="region of interest" description="Disordered" evidence="2">
    <location>
        <begin position="764"/>
        <end position="865"/>
    </location>
</feature>
<name>A0ABQ5FCS2_9ASTR</name>
<feature type="compositionally biased region" description="Polar residues" evidence="2">
    <location>
        <begin position="692"/>
        <end position="711"/>
    </location>
</feature>
<dbReference type="Pfam" id="PF07727">
    <property type="entry name" value="RVT_2"/>
    <property type="match status" value="1"/>
</dbReference>
<keyword evidence="1" id="KW-0175">Coiled coil</keyword>
<organism evidence="4 5">
    <name type="scientific">Tanacetum coccineum</name>
    <dbReference type="NCBI Taxonomy" id="301880"/>
    <lineage>
        <taxon>Eukaryota</taxon>
        <taxon>Viridiplantae</taxon>
        <taxon>Streptophyta</taxon>
        <taxon>Embryophyta</taxon>
        <taxon>Tracheophyta</taxon>
        <taxon>Spermatophyta</taxon>
        <taxon>Magnoliopsida</taxon>
        <taxon>eudicotyledons</taxon>
        <taxon>Gunneridae</taxon>
        <taxon>Pentapetalae</taxon>
        <taxon>asterids</taxon>
        <taxon>campanulids</taxon>
        <taxon>Asterales</taxon>
        <taxon>Asteraceae</taxon>
        <taxon>Asteroideae</taxon>
        <taxon>Anthemideae</taxon>
        <taxon>Anthemidinae</taxon>
        <taxon>Tanacetum</taxon>
    </lineage>
</organism>
<proteinExistence type="predicted"/>
<feature type="domain" description="Reverse transcriptase Ty1/copia-type" evidence="3">
    <location>
        <begin position="191"/>
        <end position="292"/>
    </location>
</feature>
<dbReference type="EMBL" id="BQNB010017268">
    <property type="protein sequence ID" value="GJT61216.1"/>
    <property type="molecule type" value="Genomic_DNA"/>
</dbReference>
<sequence length="935" mass="105443">MNQAIIMLSQQEATKMQMKREKVQEEEQVFMDELERLKRQEKEANEEAEALRKKFEHLVIKEGAARTSSTNIFSTVSTPAKASKDDLEIPPLEDIYQNSTDGIFTTSSYDDEGAVADFTNLETVVNVSPIPTSRIHSSHPTALILGDPTSAVQTRSKLHKSSRAHAFVSYICLMGSKAIGTSGFMEIRRMKEELLSEKLVAQGHRQEEGIDYDEVFAPVARIEAIRIFLDFASYMGFIVYQMDVKSAFSLWGKLMKGCMYLNTRLSRSKFPQKVYKVVKALLGYIAPRAVKQLEDEALVRRGRPVDVDVHLYRVHDWLFMYLTASRPDMKSTQEVSISLEGDSFIGNAKSRPLWATSTTEADYVAAARLLWASFVGSNQMLGTMGLIGFRGSLRRVIDGTEALLILTLFILWLDTVSTDSAKYPNLYKPSSIAQVPSQKVTPLFASMLVQPTEDEGAPSERPSEAQPTPCPAHTSEVPFEPQTNSSPAHTSEVPFEPQTDPSLRPSPSTIIPGSIPESSGGNLRGHSSSDKSLSGNEGEMTLQSVYDLCLSLCAHFSDQAKEIQHLKAQFKKLKKQAKPVIKHHRAWMQSVSLKQQLERKRSSKKQWVHKESVSKHGRKYAKGEPSVHRDPLFDHIPKDTIDHMETENAQVVGRTRDIVCEEKEIDENILSTKDVLSTDKEKVSTDKEKISTNRPIVSTDGSKLSTDTQIEGTDEQIESTDKQRKGTEDHTKEGIATQATQKPSTTIFGDDEIIAKVLLNMSQAKAVSREKEKGVELKDIEETDRPRPTSTRSLLTLKPLPKIDPKDKGKKKIEEEDESESESDGIPEAEKKFKQLASDEEMARKIQEEWEGEEERNRLAEEKATNEALIRNYDDIKARIEADRLLAEKLQEEEREQFTIEERAKFLHDTIAAQRKFIAQQRYEAIRTDHLQRIN</sequence>
<evidence type="ECO:0000313" key="5">
    <source>
        <dbReference type="Proteomes" id="UP001151760"/>
    </source>
</evidence>
<evidence type="ECO:0000259" key="3">
    <source>
        <dbReference type="Pfam" id="PF07727"/>
    </source>
</evidence>
<feature type="coiled-coil region" evidence="1">
    <location>
        <begin position="6"/>
        <end position="61"/>
    </location>
</feature>
<dbReference type="InterPro" id="IPR013103">
    <property type="entry name" value="RVT_2"/>
</dbReference>
<keyword evidence="5" id="KW-1185">Reference proteome</keyword>
<feature type="compositionally biased region" description="Basic and acidic residues" evidence="2">
    <location>
        <begin position="719"/>
        <end position="733"/>
    </location>
</feature>
<reference evidence="4" key="2">
    <citation type="submission" date="2022-01" db="EMBL/GenBank/DDBJ databases">
        <authorList>
            <person name="Yamashiro T."/>
            <person name="Shiraishi A."/>
            <person name="Satake H."/>
            <person name="Nakayama K."/>
        </authorList>
    </citation>
    <scope>NUCLEOTIDE SEQUENCE</scope>
</reference>
<evidence type="ECO:0000256" key="1">
    <source>
        <dbReference type="SAM" id="Coils"/>
    </source>
</evidence>
<feature type="compositionally biased region" description="Acidic residues" evidence="2">
    <location>
        <begin position="815"/>
        <end position="827"/>
    </location>
</feature>
<feature type="compositionally biased region" description="Basic and acidic residues" evidence="2">
    <location>
        <begin position="767"/>
        <end position="787"/>
    </location>
</feature>
<feature type="region of interest" description="Disordered" evidence="2">
    <location>
        <begin position="677"/>
        <end position="743"/>
    </location>
</feature>
<feature type="compositionally biased region" description="Basic and acidic residues" evidence="2">
    <location>
        <begin position="677"/>
        <end position="691"/>
    </location>
</feature>
<evidence type="ECO:0000313" key="4">
    <source>
        <dbReference type="EMBL" id="GJT61216.1"/>
    </source>
</evidence>
<dbReference type="Proteomes" id="UP001151760">
    <property type="component" value="Unassembled WGS sequence"/>
</dbReference>